<dbReference type="CDD" id="cd06849">
    <property type="entry name" value="lipoyl_domain"/>
    <property type="match status" value="1"/>
</dbReference>
<accession>A0ABN8JTG3</accession>
<keyword evidence="4" id="KW-0012">Acyltransferase</keyword>
<dbReference type="InterPro" id="IPR000073">
    <property type="entry name" value="AB_hydrolase_1"/>
</dbReference>
<gene>
    <name evidence="4" type="primary">acoC</name>
    <name evidence="4" type="ORF">MES5069_270096</name>
</gene>
<evidence type="ECO:0000313" key="4">
    <source>
        <dbReference type="EMBL" id="CAH2400858.1"/>
    </source>
</evidence>
<evidence type="ECO:0000256" key="1">
    <source>
        <dbReference type="ARBA" id="ARBA00001938"/>
    </source>
</evidence>
<dbReference type="InterPro" id="IPR029058">
    <property type="entry name" value="AB_hydrolase_fold"/>
</dbReference>
<dbReference type="SUPFAM" id="SSF51230">
    <property type="entry name" value="Single hybrid motif"/>
    <property type="match status" value="1"/>
</dbReference>
<organism evidence="4 5">
    <name type="scientific">Mesorhizobium escarrei</name>
    <dbReference type="NCBI Taxonomy" id="666018"/>
    <lineage>
        <taxon>Bacteria</taxon>
        <taxon>Pseudomonadati</taxon>
        <taxon>Pseudomonadota</taxon>
        <taxon>Alphaproteobacteria</taxon>
        <taxon>Hyphomicrobiales</taxon>
        <taxon>Phyllobacteriaceae</taxon>
        <taxon>Mesorhizobium</taxon>
    </lineage>
</organism>
<keyword evidence="5" id="KW-1185">Reference proteome</keyword>
<dbReference type="InterPro" id="IPR011053">
    <property type="entry name" value="Single_hybrid_motif"/>
</dbReference>
<dbReference type="PROSITE" id="PS00189">
    <property type="entry name" value="LIPOYL"/>
    <property type="match status" value="1"/>
</dbReference>
<sequence length="378" mass="39827">MMMQITAISMPTWGLTMEEGTLVEWLVPEGARVAPGMELAEIETTKVTNMLEAQEAGVLRRHVVAEGETRTCGALIGVLADETVPDAEVDAFIARFAESAAGDAALAPAPEPRQLDLPDGRRLRYLRVGEGGTAALLVHGFGGDLDAWQLIQARLAVDRAVYAIDLPGHGESTKEIRTGDLAELAETVGQAMDALGLERAHLVGHSLGAGTMLQLALTHPGRVASLALIAPVGLAEAIDPTFPTEFLAATKTRDLQRCLGRLFADPAMVGREFADRVARNKRLDGAETALSKIVAACFPDGRQHAVLLPAFASWIAENPAIPVTVIWGEEDAILSPDPLGQLPASVVALLLPGVGHMPQLEAAKEVNAILCAHVGGVA</sequence>
<dbReference type="Pfam" id="PF00561">
    <property type="entry name" value="Abhydrolase_1"/>
    <property type="match status" value="1"/>
</dbReference>
<dbReference type="PANTHER" id="PTHR43194:SF5">
    <property type="entry name" value="PIMELOYL-[ACYL-CARRIER PROTEIN] METHYL ESTER ESTERASE"/>
    <property type="match status" value="1"/>
</dbReference>
<dbReference type="EC" id="2.3.1.12" evidence="4"/>
<dbReference type="PANTHER" id="PTHR43194">
    <property type="entry name" value="HYDROLASE ALPHA/BETA FOLD FAMILY"/>
    <property type="match status" value="1"/>
</dbReference>
<evidence type="ECO:0000256" key="2">
    <source>
        <dbReference type="ARBA" id="ARBA00022823"/>
    </source>
</evidence>
<feature type="domain" description="Lipoyl-binding" evidence="3">
    <location>
        <begin position="5"/>
        <end position="80"/>
    </location>
</feature>
<name>A0ABN8JTG3_9HYPH</name>
<dbReference type="InterPro" id="IPR050228">
    <property type="entry name" value="Carboxylesterase_BioH"/>
</dbReference>
<evidence type="ECO:0000259" key="3">
    <source>
        <dbReference type="PROSITE" id="PS50968"/>
    </source>
</evidence>
<dbReference type="PRINTS" id="PR00111">
    <property type="entry name" value="ABHYDROLASE"/>
</dbReference>
<dbReference type="Proteomes" id="UP001153050">
    <property type="component" value="Unassembled WGS sequence"/>
</dbReference>
<dbReference type="PROSITE" id="PS50968">
    <property type="entry name" value="BIOTINYL_LIPOYL"/>
    <property type="match status" value="1"/>
</dbReference>
<evidence type="ECO:0000313" key="5">
    <source>
        <dbReference type="Proteomes" id="UP001153050"/>
    </source>
</evidence>
<protein>
    <submittedName>
        <fullName evidence="4">Dihydrolipoyllysine-residue acetyltransferase component of acetoin cleaving system</fullName>
        <ecNumber evidence="4">2.3.1.12</ecNumber>
    </submittedName>
</protein>
<dbReference type="GO" id="GO:0004742">
    <property type="term" value="F:dihydrolipoyllysine-residue acetyltransferase activity"/>
    <property type="evidence" value="ECO:0007669"/>
    <property type="project" value="UniProtKB-EC"/>
</dbReference>
<dbReference type="SUPFAM" id="SSF53474">
    <property type="entry name" value="alpha/beta-Hydrolases"/>
    <property type="match status" value="1"/>
</dbReference>
<dbReference type="Pfam" id="PF00364">
    <property type="entry name" value="Biotin_lipoyl"/>
    <property type="match status" value="1"/>
</dbReference>
<keyword evidence="2" id="KW-0450">Lipoyl</keyword>
<proteinExistence type="predicted"/>
<dbReference type="InterPro" id="IPR003016">
    <property type="entry name" value="2-oxoA_DH_lipoyl-BS"/>
</dbReference>
<dbReference type="Gene3D" id="3.40.50.1820">
    <property type="entry name" value="alpha/beta hydrolase"/>
    <property type="match status" value="1"/>
</dbReference>
<dbReference type="InterPro" id="IPR000089">
    <property type="entry name" value="Biotin_lipoyl"/>
</dbReference>
<dbReference type="NCBIfam" id="NF011457">
    <property type="entry name" value="PRK14875.1"/>
    <property type="match status" value="1"/>
</dbReference>
<comment type="cofactor">
    <cofactor evidence="1">
        <name>(R)-lipoate</name>
        <dbReference type="ChEBI" id="CHEBI:83088"/>
    </cofactor>
</comment>
<reference evidence="4 5" key="1">
    <citation type="submission" date="2022-03" db="EMBL/GenBank/DDBJ databases">
        <authorList>
            <person name="Brunel B."/>
        </authorList>
    </citation>
    <scope>NUCLEOTIDE SEQUENCE [LARGE SCALE GENOMIC DNA]</scope>
    <source>
        <strain evidence="4">STM5069sample</strain>
    </source>
</reference>
<comment type="caution">
    <text evidence="4">The sequence shown here is derived from an EMBL/GenBank/DDBJ whole genome shotgun (WGS) entry which is preliminary data.</text>
</comment>
<keyword evidence="4" id="KW-0808">Transferase</keyword>
<dbReference type="Gene3D" id="2.40.50.100">
    <property type="match status" value="1"/>
</dbReference>
<dbReference type="EMBL" id="CAKXZT010000121">
    <property type="protein sequence ID" value="CAH2400858.1"/>
    <property type="molecule type" value="Genomic_DNA"/>
</dbReference>